<dbReference type="EMBL" id="CP034433">
    <property type="protein sequence ID" value="AZN37154.1"/>
    <property type="molecule type" value="Genomic_DNA"/>
</dbReference>
<keyword evidence="3 6" id="KW-1133">Transmembrane helix</keyword>
<sequence length="253" mass="28034">MNEFANLSRWVIGSILLHLLFLAQYLFNQPAPLVTTAVVKSTRLSLGIATALAGANTHSPPQTPAIKVKSTQPIQMDPPPPPTKETFRKPTQSVLPPRPLVSKNIMQDIAEKNDPKQEALSPSPARVASKEGQQGDQGSRQSNNKQIETGQAQQHGSQELSDQFDLAVRRHLLAHKKTPKILSGRQHGIVVVEFVIDRQGEIVSQDIGTPSQVREFDRAAHLQVASAAPYPRPPAELHWQERRYQIAIHYQSQ</sequence>
<dbReference type="Gene3D" id="3.30.1150.10">
    <property type="match status" value="1"/>
</dbReference>
<keyword evidence="9" id="KW-1185">Reference proteome</keyword>
<dbReference type="NCBIfam" id="TIGR01352">
    <property type="entry name" value="tonB_Cterm"/>
    <property type="match status" value="1"/>
</dbReference>
<dbReference type="KEGG" id="iod:EJO50_12080"/>
<feature type="domain" description="TonB C-terminal" evidence="7">
    <location>
        <begin position="162"/>
        <end position="253"/>
    </location>
</feature>
<reference evidence="8 9" key="1">
    <citation type="submission" date="2018-12" db="EMBL/GenBank/DDBJ databases">
        <title>Complete genome sequence of Iodobacter sp. H11R3.</title>
        <authorList>
            <person name="Bae J.-W."/>
        </authorList>
    </citation>
    <scope>NUCLEOTIDE SEQUENCE [LARGE SCALE GENOMIC DNA]</scope>
    <source>
        <strain evidence="8 9">H11R3</strain>
    </source>
</reference>
<proteinExistence type="predicted"/>
<dbReference type="Proteomes" id="UP000282438">
    <property type="component" value="Chromosome"/>
</dbReference>
<protein>
    <submittedName>
        <fullName evidence="8">Energy transducer TonB</fullName>
    </submittedName>
</protein>
<organism evidence="8 9">
    <name type="scientific">Iodobacter ciconiae</name>
    <dbReference type="NCBI Taxonomy" id="2496266"/>
    <lineage>
        <taxon>Bacteria</taxon>
        <taxon>Pseudomonadati</taxon>
        <taxon>Pseudomonadota</taxon>
        <taxon>Betaproteobacteria</taxon>
        <taxon>Neisseriales</taxon>
        <taxon>Chitinibacteraceae</taxon>
        <taxon>Iodobacter</taxon>
    </lineage>
</organism>
<feature type="transmembrane region" description="Helical" evidence="6">
    <location>
        <begin position="7"/>
        <end position="27"/>
    </location>
</feature>
<dbReference type="SUPFAM" id="SSF74653">
    <property type="entry name" value="TolA/TonB C-terminal domain"/>
    <property type="match status" value="1"/>
</dbReference>
<keyword evidence="4 6" id="KW-0472">Membrane</keyword>
<dbReference type="InterPro" id="IPR006260">
    <property type="entry name" value="TonB/TolA_C"/>
</dbReference>
<name>A0A3S8ZUN9_9NEIS</name>
<evidence type="ECO:0000256" key="2">
    <source>
        <dbReference type="ARBA" id="ARBA00022692"/>
    </source>
</evidence>
<dbReference type="GO" id="GO:0055085">
    <property type="term" value="P:transmembrane transport"/>
    <property type="evidence" value="ECO:0007669"/>
    <property type="project" value="InterPro"/>
</dbReference>
<dbReference type="GO" id="GO:0016020">
    <property type="term" value="C:membrane"/>
    <property type="evidence" value="ECO:0007669"/>
    <property type="project" value="UniProtKB-SubCell"/>
</dbReference>
<evidence type="ECO:0000256" key="1">
    <source>
        <dbReference type="ARBA" id="ARBA00004167"/>
    </source>
</evidence>
<dbReference type="PROSITE" id="PS52015">
    <property type="entry name" value="TONB_CTD"/>
    <property type="match status" value="1"/>
</dbReference>
<dbReference type="RefSeq" id="WP_125974492.1">
    <property type="nucleotide sequence ID" value="NZ_CP034433.1"/>
</dbReference>
<dbReference type="OrthoDB" id="8758366at2"/>
<keyword evidence="2 6" id="KW-0812">Transmembrane</keyword>
<dbReference type="InterPro" id="IPR037682">
    <property type="entry name" value="TonB_C"/>
</dbReference>
<feature type="region of interest" description="Disordered" evidence="5">
    <location>
        <begin position="112"/>
        <end position="159"/>
    </location>
</feature>
<evidence type="ECO:0000259" key="7">
    <source>
        <dbReference type="PROSITE" id="PS52015"/>
    </source>
</evidence>
<evidence type="ECO:0000256" key="6">
    <source>
        <dbReference type="SAM" id="Phobius"/>
    </source>
</evidence>
<evidence type="ECO:0000256" key="3">
    <source>
        <dbReference type="ARBA" id="ARBA00022989"/>
    </source>
</evidence>
<feature type="compositionally biased region" description="Polar residues" evidence="5">
    <location>
        <begin position="131"/>
        <end position="159"/>
    </location>
</feature>
<feature type="region of interest" description="Disordered" evidence="5">
    <location>
        <begin position="54"/>
        <end position="100"/>
    </location>
</feature>
<evidence type="ECO:0000313" key="9">
    <source>
        <dbReference type="Proteomes" id="UP000282438"/>
    </source>
</evidence>
<evidence type="ECO:0000256" key="4">
    <source>
        <dbReference type="ARBA" id="ARBA00023136"/>
    </source>
</evidence>
<evidence type="ECO:0000256" key="5">
    <source>
        <dbReference type="SAM" id="MobiDB-lite"/>
    </source>
</evidence>
<dbReference type="AlphaFoldDB" id="A0A3S8ZUN9"/>
<gene>
    <name evidence="8" type="ORF">EJO50_12080</name>
</gene>
<accession>A0A3S8ZUN9</accession>
<evidence type="ECO:0000313" key="8">
    <source>
        <dbReference type="EMBL" id="AZN37154.1"/>
    </source>
</evidence>
<comment type="subcellular location">
    <subcellularLocation>
        <location evidence="1">Membrane</location>
        <topology evidence="1">Single-pass membrane protein</topology>
    </subcellularLocation>
</comment>
<dbReference type="Pfam" id="PF03544">
    <property type="entry name" value="TonB_C"/>
    <property type="match status" value="1"/>
</dbReference>